<dbReference type="UniPathway" id="UPA00143"/>
<dbReference type="GO" id="GO:0035556">
    <property type="term" value="P:intracellular signal transduction"/>
    <property type="evidence" value="ECO:0007669"/>
    <property type="project" value="InterPro"/>
</dbReference>
<reference evidence="9" key="3">
    <citation type="submission" date="2025-09" db="UniProtKB">
        <authorList>
            <consortium name="Ensembl"/>
        </authorList>
    </citation>
    <scope>IDENTIFICATION</scope>
</reference>
<evidence type="ECO:0000256" key="2">
    <source>
        <dbReference type="ARBA" id="ARBA00004906"/>
    </source>
</evidence>
<dbReference type="CDD" id="cd03716">
    <property type="entry name" value="SOCS_ASB_like"/>
    <property type="match status" value="1"/>
</dbReference>
<dbReference type="Pfam" id="PF07525">
    <property type="entry name" value="SOCS_box"/>
    <property type="match status" value="1"/>
</dbReference>
<dbReference type="STRING" id="7897.ENSLACP00000007894"/>
<accession>H3AE23</accession>
<dbReference type="SUPFAM" id="SSF48403">
    <property type="entry name" value="Ankyrin repeat"/>
    <property type="match status" value="1"/>
</dbReference>
<comment type="similarity">
    <text evidence="3">Belongs to the ankyrin SOCS box (ASB) family.</text>
</comment>
<comment type="pathway">
    <text evidence="2">Protein modification; protein ubiquitination.</text>
</comment>
<organism evidence="9 10">
    <name type="scientific">Latimeria chalumnae</name>
    <name type="common">Coelacanth</name>
    <dbReference type="NCBI Taxonomy" id="7897"/>
    <lineage>
        <taxon>Eukaryota</taxon>
        <taxon>Metazoa</taxon>
        <taxon>Chordata</taxon>
        <taxon>Craniata</taxon>
        <taxon>Vertebrata</taxon>
        <taxon>Euteleostomi</taxon>
        <taxon>Coelacanthiformes</taxon>
        <taxon>Coelacanthidae</taxon>
        <taxon>Latimeria</taxon>
    </lineage>
</organism>
<dbReference type="Proteomes" id="UP000008672">
    <property type="component" value="Unassembled WGS sequence"/>
</dbReference>
<evidence type="ECO:0000259" key="8">
    <source>
        <dbReference type="PROSITE" id="PS50225"/>
    </source>
</evidence>
<dbReference type="GeneID" id="102354259"/>
<protein>
    <recommendedName>
        <fullName evidence="4">Ankyrin repeat and SOCS box protein 17</fullName>
    </recommendedName>
</protein>
<evidence type="ECO:0000256" key="4">
    <source>
        <dbReference type="ARBA" id="ARBA00014074"/>
    </source>
</evidence>
<dbReference type="SMART" id="SM00969">
    <property type="entry name" value="SOCS_box"/>
    <property type="match status" value="1"/>
</dbReference>
<keyword evidence="5" id="KW-0833">Ubl conjugation pathway</keyword>
<dbReference type="InterPro" id="IPR036036">
    <property type="entry name" value="SOCS_box-like_dom_sf"/>
</dbReference>
<dbReference type="SUPFAM" id="SSF158235">
    <property type="entry name" value="SOCS box-like"/>
    <property type="match status" value="1"/>
</dbReference>
<dbReference type="KEGG" id="lcm:102354259"/>
<dbReference type="InterPro" id="IPR036770">
    <property type="entry name" value="Ankyrin_rpt-contain_sf"/>
</dbReference>
<keyword evidence="10" id="KW-1185">Reference proteome</keyword>
<dbReference type="eggNOG" id="ENOG502QVW2">
    <property type="taxonomic scope" value="Eukaryota"/>
</dbReference>
<reference evidence="9" key="2">
    <citation type="submission" date="2025-08" db="UniProtKB">
        <authorList>
            <consortium name="Ensembl"/>
        </authorList>
    </citation>
    <scope>IDENTIFICATION</scope>
</reference>
<reference evidence="10" key="1">
    <citation type="submission" date="2011-08" db="EMBL/GenBank/DDBJ databases">
        <title>The draft genome of Latimeria chalumnae.</title>
        <authorList>
            <person name="Di Palma F."/>
            <person name="Alfoldi J."/>
            <person name="Johnson J."/>
            <person name="Berlin A."/>
            <person name="Gnerre S."/>
            <person name="Jaffe D."/>
            <person name="MacCallum I."/>
            <person name="Young S."/>
            <person name="Walker B.J."/>
            <person name="Lander E."/>
            <person name="Lindblad-Toh K."/>
        </authorList>
    </citation>
    <scope>NUCLEOTIDE SEQUENCE [LARGE SCALE GENOMIC DNA]</scope>
    <source>
        <strain evidence="10">Wild caught</strain>
    </source>
</reference>
<name>H3AE23_LATCH</name>
<dbReference type="PROSITE" id="PS50297">
    <property type="entry name" value="ANK_REP_REGION"/>
    <property type="match status" value="1"/>
</dbReference>
<comment type="function">
    <text evidence="1">May be a substrate-recognition component of a SCF-like ECS (Elongin-Cullin-SOCS-box protein) E3 ubiquitin-protein ligase complex which mediates the ubiquitination and subsequent proteasomal degradation of target proteins.</text>
</comment>
<feature type="repeat" description="ANK" evidence="7">
    <location>
        <begin position="146"/>
        <end position="170"/>
    </location>
</feature>
<dbReference type="PANTHER" id="PTHR20966:SF2">
    <property type="entry name" value="ANKYRIN REPEAT AND SOCS BOX PROTEIN 17"/>
    <property type="match status" value="1"/>
</dbReference>
<evidence type="ECO:0000313" key="9">
    <source>
        <dbReference type="Ensembl" id="ENSLACP00000007894.2"/>
    </source>
</evidence>
<evidence type="ECO:0000256" key="3">
    <source>
        <dbReference type="ARBA" id="ARBA00005949"/>
    </source>
</evidence>
<dbReference type="InterPro" id="IPR039147">
    <property type="entry name" value="ASB17"/>
</dbReference>
<dbReference type="AlphaFoldDB" id="H3AE23"/>
<keyword evidence="6 7" id="KW-0040">ANK repeat</keyword>
<dbReference type="GO" id="GO:0016567">
    <property type="term" value="P:protein ubiquitination"/>
    <property type="evidence" value="ECO:0007669"/>
    <property type="project" value="UniProtKB-UniPathway"/>
</dbReference>
<evidence type="ECO:0000256" key="1">
    <source>
        <dbReference type="ARBA" id="ARBA00003062"/>
    </source>
</evidence>
<dbReference type="FunCoup" id="H3AE23">
    <property type="interactions" value="5"/>
</dbReference>
<dbReference type="PROSITE" id="PS50225">
    <property type="entry name" value="SOCS"/>
    <property type="match status" value="1"/>
</dbReference>
<dbReference type="OMA" id="KLCHKTS"/>
<proteinExistence type="inferred from homology"/>
<dbReference type="EMBL" id="AFYH01155079">
    <property type="status" value="NOT_ANNOTATED_CDS"/>
    <property type="molecule type" value="Genomic_DNA"/>
</dbReference>
<dbReference type="InParanoid" id="H3AE23"/>
<feature type="domain" description="SOCS box" evidence="8">
    <location>
        <begin position="246"/>
        <end position="295"/>
    </location>
</feature>
<evidence type="ECO:0000256" key="5">
    <source>
        <dbReference type="ARBA" id="ARBA00022786"/>
    </source>
</evidence>
<dbReference type="InterPro" id="IPR001496">
    <property type="entry name" value="SOCS_box"/>
</dbReference>
<evidence type="ECO:0000256" key="7">
    <source>
        <dbReference type="PROSITE-ProRule" id="PRU00023"/>
    </source>
</evidence>
<dbReference type="PROSITE" id="PS50088">
    <property type="entry name" value="ANK_REPEAT"/>
    <property type="match status" value="1"/>
</dbReference>
<gene>
    <name evidence="9" type="primary">ASB17</name>
</gene>
<dbReference type="EMBL" id="AFYH01155080">
    <property type="status" value="NOT_ANNOTATED_CDS"/>
    <property type="molecule type" value="Genomic_DNA"/>
</dbReference>
<dbReference type="HOGENOM" id="CLU_082443_0_0_1"/>
<dbReference type="GeneTree" id="ENSGT00390000018077"/>
<evidence type="ECO:0000256" key="6">
    <source>
        <dbReference type="ARBA" id="ARBA00023043"/>
    </source>
</evidence>
<dbReference type="InterPro" id="IPR002110">
    <property type="entry name" value="Ankyrin_rpt"/>
</dbReference>
<dbReference type="Ensembl" id="ENSLACT00000007960.2">
    <property type="protein sequence ID" value="ENSLACP00000007894.2"/>
    <property type="gene ID" value="ENSLACG00000006987.2"/>
</dbReference>
<evidence type="ECO:0000313" key="10">
    <source>
        <dbReference type="Proteomes" id="UP000008672"/>
    </source>
</evidence>
<dbReference type="OrthoDB" id="6419934at2759"/>
<dbReference type="PANTHER" id="PTHR20966">
    <property type="entry name" value="ANKYRIN REPEAT AND SOCS BOX PROTEIN 17"/>
    <property type="match status" value="1"/>
</dbReference>
<sequence length="295" mass="34103">MSDISRSCCKIACVRNNVFSDLIERVVKRTSNNVPGQWDYQSYEPRIYRTLAKILKNSDLDGFESLITEFLIFVARPDHRLELNLLLEFTEVCVNTILYWVFARRGNPCFVELMLKKTTEYALNKSKNLAIIWRTFTPVYSPSPLNGVTPLFYVAQTRQYNILKLLLQYGILERECRPMQTVLTILFYPAKVRILDDNKITDLTEDTKLCIALCAKVLLRITIAEIEAQIGFGRSPIISNWVDYIPITRYKEPCELLHICRVTIRNCLLASNQLPTGIFTLPIPTSLQYYLNLEA</sequence>